<keyword evidence="2" id="KW-1185">Reference proteome</keyword>
<proteinExistence type="predicted"/>
<name>A0A6H0SJX7_9MICC</name>
<evidence type="ECO:0000313" key="2">
    <source>
        <dbReference type="Proteomes" id="UP000502331"/>
    </source>
</evidence>
<sequence length="61" mass="6024">MAFSMESPGAAACHFLGSSTVGIVNAPLGTAGNRAGEGVAPVAGFAAPMIHREQVPVSDRG</sequence>
<dbReference type="Proteomes" id="UP000502331">
    <property type="component" value="Chromosome"/>
</dbReference>
<evidence type="ECO:0000313" key="1">
    <source>
        <dbReference type="EMBL" id="QIV87436.1"/>
    </source>
</evidence>
<dbReference type="EMBL" id="CP032549">
    <property type="protein sequence ID" value="QIV87436.1"/>
    <property type="molecule type" value="Genomic_DNA"/>
</dbReference>
<dbReference type="AlphaFoldDB" id="A0A6H0SJX7"/>
<protein>
    <submittedName>
        <fullName evidence="1">Uncharacterized protein</fullName>
    </submittedName>
</protein>
<reference evidence="1 2" key="1">
    <citation type="submission" date="2018-09" db="EMBL/GenBank/DDBJ databases">
        <title>Glutamicibacter mishrai S5-52T (LMG 29155T = KCTC 39846T).</title>
        <authorList>
            <person name="Das S.K."/>
        </authorList>
    </citation>
    <scope>NUCLEOTIDE SEQUENCE [LARGE SCALE GENOMIC DNA]</scope>
    <source>
        <strain evidence="1 2">S5-52</strain>
    </source>
</reference>
<gene>
    <name evidence="1" type="ORF">D3791_10070</name>
</gene>
<accession>A0A6H0SJX7</accession>
<organism evidence="1 2">
    <name type="scientific">Glutamicibacter mishrai</name>
    <dbReference type="NCBI Taxonomy" id="1775880"/>
    <lineage>
        <taxon>Bacteria</taxon>
        <taxon>Bacillati</taxon>
        <taxon>Actinomycetota</taxon>
        <taxon>Actinomycetes</taxon>
        <taxon>Micrococcales</taxon>
        <taxon>Micrococcaceae</taxon>
        <taxon>Glutamicibacter</taxon>
    </lineage>
</organism>